<feature type="transmembrane region" description="Helical" evidence="1">
    <location>
        <begin position="78"/>
        <end position="97"/>
    </location>
</feature>
<keyword evidence="1" id="KW-1133">Transmembrane helix</keyword>
<dbReference type="AlphaFoldDB" id="A0A4Z0V6V3"/>
<accession>A0A4Z0V6V3</accession>
<evidence type="ECO:0000256" key="1">
    <source>
        <dbReference type="SAM" id="Phobius"/>
    </source>
</evidence>
<feature type="transmembrane region" description="Helical" evidence="1">
    <location>
        <begin position="12"/>
        <end position="31"/>
    </location>
</feature>
<dbReference type="Proteomes" id="UP000297635">
    <property type="component" value="Unassembled WGS sequence"/>
</dbReference>
<dbReference type="SUPFAM" id="SSF55874">
    <property type="entry name" value="ATPase domain of HSP90 chaperone/DNA topoisomerase II/histidine kinase"/>
    <property type="match status" value="1"/>
</dbReference>
<dbReference type="PANTHER" id="PTHR34220:SF7">
    <property type="entry name" value="SENSOR HISTIDINE KINASE YPDA"/>
    <property type="match status" value="1"/>
</dbReference>
<gene>
    <name evidence="3" type="ORF">EZ315_14515</name>
</gene>
<comment type="caution">
    <text evidence="3">The sequence shown here is derived from an EMBL/GenBank/DDBJ whole genome shotgun (WGS) entry which is preliminary data.</text>
</comment>
<name>A0A4Z0V6V3_9BACT</name>
<keyword evidence="1" id="KW-0812">Transmembrane</keyword>
<keyword evidence="4" id="KW-1185">Reference proteome</keyword>
<dbReference type="EMBL" id="SJSA01000002">
    <property type="protein sequence ID" value="TGG37023.1"/>
    <property type="molecule type" value="Genomic_DNA"/>
</dbReference>
<organism evidence="3 4">
    <name type="scientific">Duncaniella freteri</name>
    <dbReference type="NCBI Taxonomy" id="2530391"/>
    <lineage>
        <taxon>Bacteria</taxon>
        <taxon>Pseudomonadati</taxon>
        <taxon>Bacteroidota</taxon>
        <taxon>Bacteroidia</taxon>
        <taxon>Bacteroidales</taxon>
        <taxon>Muribaculaceae</taxon>
        <taxon>Duncaniella</taxon>
    </lineage>
</organism>
<keyword evidence="1" id="KW-0472">Membrane</keyword>
<dbReference type="GO" id="GO:0000155">
    <property type="term" value="F:phosphorelay sensor kinase activity"/>
    <property type="evidence" value="ECO:0007669"/>
    <property type="project" value="InterPro"/>
</dbReference>
<dbReference type="InterPro" id="IPR036890">
    <property type="entry name" value="HATPase_C_sf"/>
</dbReference>
<dbReference type="InterPro" id="IPR050640">
    <property type="entry name" value="Bact_2-comp_sensor_kinase"/>
</dbReference>
<sequence length="364" mass="41802">MGKSRSRATESIVYIVLWFIAIGLYLLDMIRNRAQMSAPLVDMSVLSALTHTMLPFLILFLVNNNVLIPKLILRNRILPYLFGTVCVISAMWVYQYFDFIHVIESLPRGVRPGHHPHIRPLLPLPLVLDFTYALLVVGCNLAIALMFQRFDDKLEKESLMKANAESQLAYLKNQINPHFYMNMLNNIHGMIEIDPDKAQLMVIDMSQLMRYMLYESSRRMIPLSEEIMFLRNYMSLMRQRFPENKVSVTSEFPADNEIVGITLPPLLFLVFIENAFKHGVSYQEASFVAVSIEVSQQSVRFNCINSNHSRICDDIETTGIGLRNIRQRLSLIYGDKASLELNVSRTTYTVNLTIPAHAVEDSYN</sequence>
<feature type="transmembrane region" description="Helical" evidence="1">
    <location>
        <begin position="130"/>
        <end position="147"/>
    </location>
</feature>
<dbReference type="InterPro" id="IPR010559">
    <property type="entry name" value="Sig_transdc_His_kin_internal"/>
</dbReference>
<dbReference type="Gene3D" id="3.30.565.10">
    <property type="entry name" value="Histidine kinase-like ATPase, C-terminal domain"/>
    <property type="match status" value="1"/>
</dbReference>
<evidence type="ECO:0000259" key="2">
    <source>
        <dbReference type="Pfam" id="PF06580"/>
    </source>
</evidence>
<dbReference type="Pfam" id="PF06580">
    <property type="entry name" value="His_kinase"/>
    <property type="match status" value="1"/>
</dbReference>
<evidence type="ECO:0000313" key="4">
    <source>
        <dbReference type="Proteomes" id="UP000297635"/>
    </source>
</evidence>
<dbReference type="GO" id="GO:0016020">
    <property type="term" value="C:membrane"/>
    <property type="evidence" value="ECO:0007669"/>
    <property type="project" value="InterPro"/>
</dbReference>
<protein>
    <recommendedName>
        <fullName evidence="2">Signal transduction histidine kinase internal region domain-containing protein</fullName>
    </recommendedName>
</protein>
<reference evidence="3 4" key="1">
    <citation type="submission" date="2019-02" db="EMBL/GenBank/DDBJ databases">
        <title>Isolation and identification of novel species under the genus Muribaculum.</title>
        <authorList>
            <person name="Miyake S."/>
            <person name="Ding Y."/>
            <person name="Low A."/>
            <person name="Soh M."/>
            <person name="Seedorf H."/>
        </authorList>
    </citation>
    <scope>NUCLEOTIDE SEQUENCE [LARGE SCALE GENOMIC DNA]</scope>
    <source>
        <strain evidence="3 4">TLL-A3</strain>
    </source>
</reference>
<proteinExistence type="predicted"/>
<feature type="domain" description="Signal transduction histidine kinase internal region" evidence="2">
    <location>
        <begin position="167"/>
        <end position="243"/>
    </location>
</feature>
<evidence type="ECO:0000313" key="3">
    <source>
        <dbReference type="EMBL" id="TGG37023.1"/>
    </source>
</evidence>
<feature type="transmembrane region" description="Helical" evidence="1">
    <location>
        <begin position="43"/>
        <end position="66"/>
    </location>
</feature>
<dbReference type="PANTHER" id="PTHR34220">
    <property type="entry name" value="SENSOR HISTIDINE KINASE YPDA"/>
    <property type="match status" value="1"/>
</dbReference>